<name>U4L1S8_PYROM</name>
<dbReference type="EMBL" id="HF935281">
    <property type="protein sequence ID" value="CCX06193.1"/>
    <property type="molecule type" value="Genomic_DNA"/>
</dbReference>
<organism evidence="2 3">
    <name type="scientific">Pyronema omphalodes (strain CBS 100304)</name>
    <name type="common">Pyronema confluens</name>
    <dbReference type="NCBI Taxonomy" id="1076935"/>
    <lineage>
        <taxon>Eukaryota</taxon>
        <taxon>Fungi</taxon>
        <taxon>Dikarya</taxon>
        <taxon>Ascomycota</taxon>
        <taxon>Pezizomycotina</taxon>
        <taxon>Pezizomycetes</taxon>
        <taxon>Pezizales</taxon>
        <taxon>Pyronemataceae</taxon>
        <taxon>Pyronema</taxon>
    </lineage>
</organism>
<evidence type="ECO:0000313" key="2">
    <source>
        <dbReference type="EMBL" id="CCX06193.1"/>
    </source>
</evidence>
<dbReference type="AlphaFoldDB" id="U4L1S8"/>
<reference evidence="2 3" key="1">
    <citation type="journal article" date="2013" name="PLoS Genet.">
        <title>The genome and development-dependent transcriptomes of Pyronema confluens: a window into fungal evolution.</title>
        <authorList>
            <person name="Traeger S."/>
            <person name="Altegoer F."/>
            <person name="Freitag M."/>
            <person name="Gabaldon T."/>
            <person name="Kempken F."/>
            <person name="Kumar A."/>
            <person name="Marcet-Houben M."/>
            <person name="Poggeler S."/>
            <person name="Stajich J.E."/>
            <person name="Nowrousian M."/>
        </authorList>
    </citation>
    <scope>NUCLEOTIDE SEQUENCE [LARGE SCALE GENOMIC DNA]</scope>
    <source>
        <strain evidence="3">CBS 100304</strain>
        <tissue evidence="2">Vegetative mycelium</tissue>
    </source>
</reference>
<protein>
    <submittedName>
        <fullName evidence="2">Uncharacterized protein</fullName>
    </submittedName>
</protein>
<accession>U4L1S8</accession>
<feature type="compositionally biased region" description="Low complexity" evidence="1">
    <location>
        <begin position="42"/>
        <end position="69"/>
    </location>
</feature>
<evidence type="ECO:0000313" key="3">
    <source>
        <dbReference type="Proteomes" id="UP000018144"/>
    </source>
</evidence>
<feature type="compositionally biased region" description="Basic and acidic residues" evidence="1">
    <location>
        <begin position="90"/>
        <end position="104"/>
    </location>
</feature>
<gene>
    <name evidence="2" type="ORF">PCON_05780</name>
</gene>
<evidence type="ECO:0000256" key="1">
    <source>
        <dbReference type="SAM" id="MobiDB-lite"/>
    </source>
</evidence>
<proteinExistence type="predicted"/>
<dbReference type="Proteomes" id="UP000018144">
    <property type="component" value="Unassembled WGS sequence"/>
</dbReference>
<sequence>MSSSQQDSMDHHNPKGAQGSGVDRQAPMSGYKTAKKDDADDWVAGAAGLPHAEGQTGSMSSEESGMSGMSGMGKEEGQEGSKGVGMGKEPGMKMGEDLEGRGSG</sequence>
<keyword evidence="3" id="KW-1185">Reference proteome</keyword>
<feature type="region of interest" description="Disordered" evidence="1">
    <location>
        <begin position="1"/>
        <end position="104"/>
    </location>
</feature>